<gene>
    <name evidence="9" type="primary">bioF</name>
    <name evidence="12" type="ORF">TOL_0780</name>
</gene>
<evidence type="ECO:0000256" key="4">
    <source>
        <dbReference type="ARBA" id="ARBA00011738"/>
    </source>
</evidence>
<dbReference type="Gene3D" id="3.90.1150.10">
    <property type="entry name" value="Aspartate Aminotransferase, domain 1"/>
    <property type="match status" value="1"/>
</dbReference>
<feature type="domain" description="Aminotransferase class I/classII large" evidence="11">
    <location>
        <begin position="40"/>
        <end position="379"/>
    </location>
</feature>
<dbReference type="InterPro" id="IPR022834">
    <property type="entry name" value="AONS_Proteobacteria"/>
</dbReference>
<comment type="function">
    <text evidence="9">Catalyzes the decarboxylative condensation of pimeloyl-[acyl-carrier protein] and L-alanine to produce 8-amino-7-oxononanoate (AON), [acyl-carrier protein], and carbon dioxide.</text>
</comment>
<comment type="subunit">
    <text evidence="4 9">Homodimer.</text>
</comment>
<dbReference type="EMBL" id="HF680312">
    <property type="protein sequence ID" value="CCU71218.1"/>
    <property type="molecule type" value="Genomic_DNA"/>
</dbReference>
<proteinExistence type="inferred from homology"/>
<dbReference type="InterPro" id="IPR015422">
    <property type="entry name" value="PyrdxlP-dep_Trfase_small"/>
</dbReference>
<dbReference type="GO" id="GO:0008710">
    <property type="term" value="F:8-amino-7-oxononanoate synthase activity"/>
    <property type="evidence" value="ECO:0007669"/>
    <property type="project" value="UniProtKB-UniRule"/>
</dbReference>
<dbReference type="Proteomes" id="UP000011866">
    <property type="component" value="Chromosome"/>
</dbReference>
<dbReference type="EC" id="2.3.1.47" evidence="9"/>
<dbReference type="RefSeq" id="WP_015485955.1">
    <property type="nucleotide sequence ID" value="NC_020888.1"/>
</dbReference>
<evidence type="ECO:0000256" key="9">
    <source>
        <dbReference type="HAMAP-Rule" id="MF_01693"/>
    </source>
</evidence>
<evidence type="ECO:0000256" key="3">
    <source>
        <dbReference type="ARBA" id="ARBA00010008"/>
    </source>
</evidence>
<name>M5DP21_9GAMM</name>
<dbReference type="PROSITE" id="PS00599">
    <property type="entry name" value="AA_TRANSFER_CLASS_2"/>
    <property type="match status" value="1"/>
</dbReference>
<dbReference type="Pfam" id="PF00155">
    <property type="entry name" value="Aminotran_1_2"/>
    <property type="match status" value="1"/>
</dbReference>
<evidence type="ECO:0000256" key="6">
    <source>
        <dbReference type="ARBA" id="ARBA00022756"/>
    </source>
</evidence>
<dbReference type="InterPro" id="IPR015421">
    <property type="entry name" value="PyrdxlP-dep_Trfase_major"/>
</dbReference>
<dbReference type="SUPFAM" id="SSF53383">
    <property type="entry name" value="PLP-dependent transferases"/>
    <property type="match status" value="1"/>
</dbReference>
<keyword evidence="5 9" id="KW-0808">Transferase</keyword>
<dbReference type="eggNOG" id="COG0156">
    <property type="taxonomic scope" value="Bacteria"/>
</dbReference>
<dbReference type="InterPro" id="IPR004723">
    <property type="entry name" value="AONS_Archaea/Proteobacteria"/>
</dbReference>
<dbReference type="InterPro" id="IPR015424">
    <property type="entry name" value="PyrdxlP-dep_Trfase"/>
</dbReference>
<dbReference type="GeneID" id="79175737"/>
<evidence type="ECO:0000256" key="2">
    <source>
        <dbReference type="ARBA" id="ARBA00004746"/>
    </source>
</evidence>
<reference evidence="12 13" key="1">
    <citation type="journal article" date="2013" name="Genome Announc.">
        <title>Genome Sequence of Thalassolituus oleivorans MIL-1 (DSM 14913T).</title>
        <authorList>
            <person name="Golyshin P.N."/>
            <person name="Werner J."/>
            <person name="Chernikova T.N."/>
            <person name="Tran H."/>
            <person name="Ferrer M."/>
            <person name="Yakimov M.M."/>
            <person name="Teeling H."/>
            <person name="Golyshina O.V."/>
        </authorList>
    </citation>
    <scope>NUCLEOTIDE SEQUENCE [LARGE SCALE GENOMIC DNA]</scope>
    <source>
        <strain evidence="12 13">MIL-1</strain>
    </source>
</reference>
<comment type="pathway">
    <text evidence="2 9">Cofactor biosynthesis; biotin biosynthesis.</text>
</comment>
<dbReference type="KEGG" id="tol:TOL_0780"/>
<feature type="binding site" evidence="9">
    <location>
        <position position="131"/>
    </location>
    <ligand>
        <name>substrate</name>
    </ligand>
</feature>
<keyword evidence="13" id="KW-1185">Reference proteome</keyword>
<comment type="catalytic activity">
    <reaction evidence="8 9">
        <text>6-carboxyhexanoyl-[ACP] + L-alanine + H(+) = (8S)-8-amino-7-oxononanoate + holo-[ACP] + CO2</text>
        <dbReference type="Rhea" id="RHEA:42288"/>
        <dbReference type="Rhea" id="RHEA-COMP:9685"/>
        <dbReference type="Rhea" id="RHEA-COMP:9955"/>
        <dbReference type="ChEBI" id="CHEBI:15378"/>
        <dbReference type="ChEBI" id="CHEBI:16526"/>
        <dbReference type="ChEBI" id="CHEBI:57972"/>
        <dbReference type="ChEBI" id="CHEBI:64479"/>
        <dbReference type="ChEBI" id="CHEBI:78846"/>
        <dbReference type="ChEBI" id="CHEBI:149468"/>
        <dbReference type="EC" id="2.3.1.47"/>
    </reaction>
</comment>
<dbReference type="STRING" id="187493.CN03_14195"/>
<feature type="binding site" evidence="9">
    <location>
        <position position="178"/>
    </location>
    <ligand>
        <name>pyridoxal 5'-phosphate</name>
        <dbReference type="ChEBI" id="CHEBI:597326"/>
    </ligand>
</feature>
<evidence type="ECO:0000256" key="10">
    <source>
        <dbReference type="PIRSR" id="PIRSR604723-51"/>
    </source>
</evidence>
<dbReference type="InterPro" id="IPR004839">
    <property type="entry name" value="Aminotransferase_I/II_large"/>
</dbReference>
<comment type="cofactor">
    <cofactor evidence="1 9 10">
        <name>pyridoxal 5'-phosphate</name>
        <dbReference type="ChEBI" id="CHEBI:597326"/>
    </cofactor>
</comment>
<keyword evidence="7 9" id="KW-0663">Pyridoxal phosphate</keyword>
<dbReference type="PATRIC" id="fig|1298593.3.peg.752"/>
<accession>M5DP21</accession>
<feature type="binding site" evidence="9">
    <location>
        <begin position="106"/>
        <end position="107"/>
    </location>
    <ligand>
        <name>pyridoxal 5'-phosphate</name>
        <dbReference type="ChEBI" id="CHEBI:597326"/>
    </ligand>
</feature>
<feature type="binding site" evidence="9">
    <location>
        <position position="21"/>
    </location>
    <ligand>
        <name>substrate</name>
    </ligand>
</feature>
<dbReference type="GO" id="GO:0009102">
    <property type="term" value="P:biotin biosynthetic process"/>
    <property type="evidence" value="ECO:0007669"/>
    <property type="project" value="UniProtKB-UniRule"/>
</dbReference>
<sequence length="397" mass="43450">MSWQHRLHSKLQQRRDQHLWRQRSVLNSPQDAHVDCNGETLVNFCSNDYLGLAASGGEDLATAARRWQFGSGASHLVCGHSRAHHALEDALAELTGYPRALLFSTGYMANIGAISALAQRGDRVIQDKLNHASLLDGAILSRADLQRFRHADYEHLADLLNKDDARGETLVVSDSLFSMDGDLADVPQLSRLCEQTGSLLMIDDAHGFGVLGENGGGVREHFGLTTQQLPVYVGTLGKALGGYGAFVAGSNDLIDYLIQFARPYIYTTALPPAVAEAMLGNLERLKDNARRQQLKARIQQFRSGAEQMHLPLMDSHSPIQPLLIGESAKAISVSNELRTRGLWVSAIRPPTVPEGSARLRVTLSAAHSDDDVKRLLDALSAIWQNDNTLPRASEQVL</sequence>
<evidence type="ECO:0000313" key="12">
    <source>
        <dbReference type="EMBL" id="CCU71218.1"/>
    </source>
</evidence>
<keyword evidence="6 9" id="KW-0093">Biotin biosynthesis</keyword>
<organism evidence="12 13">
    <name type="scientific">Thalassolituus oleivorans MIL-1</name>
    <dbReference type="NCBI Taxonomy" id="1298593"/>
    <lineage>
        <taxon>Bacteria</taxon>
        <taxon>Pseudomonadati</taxon>
        <taxon>Pseudomonadota</taxon>
        <taxon>Gammaproteobacteria</taxon>
        <taxon>Oceanospirillales</taxon>
        <taxon>Oceanospirillaceae</taxon>
        <taxon>Thalassolituus</taxon>
    </lineage>
</organism>
<protein>
    <recommendedName>
        <fullName evidence="9">8-amino-7-oxononanoate synthase</fullName>
        <shortName evidence="9">AONS</shortName>
        <ecNumber evidence="9">2.3.1.47</ecNumber>
    </recommendedName>
    <alternativeName>
        <fullName evidence="9">7-keto-8-amino-pelargonic acid synthase</fullName>
        <shortName evidence="9">7-KAP synthase</shortName>
        <shortName evidence="9">KAPA synthase</shortName>
    </alternativeName>
    <alternativeName>
        <fullName evidence="9">8-amino-7-ketopelargonate synthase</fullName>
    </alternativeName>
</protein>
<evidence type="ECO:0000256" key="1">
    <source>
        <dbReference type="ARBA" id="ARBA00001933"/>
    </source>
</evidence>
<evidence type="ECO:0000313" key="13">
    <source>
        <dbReference type="Proteomes" id="UP000011866"/>
    </source>
</evidence>
<dbReference type="PANTHER" id="PTHR13693:SF100">
    <property type="entry name" value="8-AMINO-7-OXONONANOATE SYNTHASE"/>
    <property type="match status" value="1"/>
</dbReference>
<feature type="binding site" evidence="9">
    <location>
        <position position="235"/>
    </location>
    <ligand>
        <name>pyridoxal 5'-phosphate</name>
        <dbReference type="ChEBI" id="CHEBI:597326"/>
    </ligand>
</feature>
<dbReference type="InterPro" id="IPR001917">
    <property type="entry name" value="Aminotrans_II_pyridoxalP_BS"/>
</dbReference>
<dbReference type="CDD" id="cd06454">
    <property type="entry name" value="KBL_like"/>
    <property type="match status" value="1"/>
</dbReference>
<evidence type="ECO:0000256" key="5">
    <source>
        <dbReference type="ARBA" id="ARBA00022679"/>
    </source>
</evidence>
<evidence type="ECO:0000256" key="8">
    <source>
        <dbReference type="ARBA" id="ARBA00047715"/>
    </source>
</evidence>
<dbReference type="PANTHER" id="PTHR13693">
    <property type="entry name" value="CLASS II AMINOTRANSFERASE/8-AMINO-7-OXONONANOATE SYNTHASE"/>
    <property type="match status" value="1"/>
</dbReference>
<dbReference type="InterPro" id="IPR050087">
    <property type="entry name" value="AON_synthase_class-II"/>
</dbReference>
<dbReference type="UniPathway" id="UPA00078"/>
<evidence type="ECO:0000259" key="11">
    <source>
        <dbReference type="Pfam" id="PF00155"/>
    </source>
</evidence>
<feature type="modified residue" description="N6-(pyridoxal phosphate)lysine" evidence="9 10">
    <location>
        <position position="238"/>
    </location>
</feature>
<dbReference type="GO" id="GO:0030170">
    <property type="term" value="F:pyridoxal phosphate binding"/>
    <property type="evidence" value="ECO:0007669"/>
    <property type="project" value="UniProtKB-UniRule"/>
</dbReference>
<dbReference type="NCBIfam" id="TIGR00858">
    <property type="entry name" value="bioF"/>
    <property type="match status" value="1"/>
</dbReference>
<evidence type="ECO:0000256" key="7">
    <source>
        <dbReference type="ARBA" id="ARBA00022898"/>
    </source>
</evidence>
<dbReference type="HAMAP" id="MF_01693">
    <property type="entry name" value="BioF_aminotrans_2"/>
    <property type="match status" value="1"/>
</dbReference>
<dbReference type="HOGENOM" id="CLU_015846_11_2_6"/>
<comment type="similarity">
    <text evidence="3 9">Belongs to the class-II pyridoxal-phosphate-dependent aminotransferase family. BioF subfamily.</text>
</comment>
<dbReference type="Gene3D" id="3.40.640.10">
    <property type="entry name" value="Type I PLP-dependent aspartate aminotransferase-like (Major domain)"/>
    <property type="match status" value="1"/>
</dbReference>
<feature type="binding site" evidence="9">
    <location>
        <position position="206"/>
    </location>
    <ligand>
        <name>pyridoxal 5'-phosphate</name>
        <dbReference type="ChEBI" id="CHEBI:597326"/>
    </ligand>
</feature>
<feature type="binding site" evidence="9">
    <location>
        <position position="351"/>
    </location>
    <ligand>
        <name>substrate</name>
    </ligand>
</feature>
<dbReference type="AlphaFoldDB" id="M5DP21"/>